<dbReference type="AlphaFoldDB" id="A0AAX1PHF9"/>
<dbReference type="Pfam" id="PF07254">
    <property type="entry name" value="Cpta_toxin"/>
    <property type="match status" value="1"/>
</dbReference>
<accession>A0AAX1PHF9</accession>
<organism evidence="1 2">
    <name type="scientific">Aeromonas salmonicida</name>
    <dbReference type="NCBI Taxonomy" id="645"/>
    <lineage>
        <taxon>Bacteria</taxon>
        <taxon>Pseudomonadati</taxon>
        <taxon>Pseudomonadota</taxon>
        <taxon>Gammaproteobacteria</taxon>
        <taxon>Aeromonadales</taxon>
        <taxon>Aeromonadaceae</taxon>
        <taxon>Aeromonas</taxon>
    </lineage>
</organism>
<gene>
    <name evidence="1" type="ORF">DEU50_11363</name>
</gene>
<evidence type="ECO:0000313" key="1">
    <source>
        <dbReference type="EMBL" id="RAJ02122.1"/>
    </source>
</evidence>
<protein>
    <submittedName>
        <fullName evidence="1">Toxin CptA</fullName>
    </submittedName>
</protein>
<dbReference type="InterPro" id="IPR009883">
    <property type="entry name" value="YgfX"/>
</dbReference>
<dbReference type="Proteomes" id="UP000249422">
    <property type="component" value="Unassembled WGS sequence"/>
</dbReference>
<name>A0AAX1PHF9_AERSA</name>
<reference evidence="1 2" key="1">
    <citation type="submission" date="2018-06" db="EMBL/GenBank/DDBJ databases">
        <title>Freshwater and sediment microbial communities from various areas in North America, analyzing microbe dynamics in response to fracking.</title>
        <authorList>
            <person name="Lamendella R."/>
        </authorList>
    </citation>
    <scope>NUCLEOTIDE SEQUENCE [LARGE SCALE GENOMIC DNA]</scope>
    <source>
        <strain evidence="1 2">17</strain>
    </source>
</reference>
<dbReference type="EMBL" id="QLLM01000013">
    <property type="protein sequence ID" value="RAJ02122.1"/>
    <property type="molecule type" value="Genomic_DNA"/>
</dbReference>
<sequence length="129" mass="14951">MRVYMPVIPSRQQRVLLLILFLLLLWPVASLIHGWQWALLLPCWLAGLWLAWQGASRMAGLLEWDGQWLVWQGYRYQLGTRSRVLPGVLWLQLVASDRPDARLWLFSDALAPGHYRALARAIRLTPPAR</sequence>
<proteinExistence type="predicted"/>
<comment type="caution">
    <text evidence="1">The sequence shown here is derived from an EMBL/GenBank/DDBJ whole genome shotgun (WGS) entry which is preliminary data.</text>
</comment>
<evidence type="ECO:0000313" key="2">
    <source>
        <dbReference type="Proteomes" id="UP000249422"/>
    </source>
</evidence>